<evidence type="ECO:0000313" key="4">
    <source>
        <dbReference type="EMBL" id="MBP3954245.1"/>
    </source>
</evidence>
<keyword evidence="5" id="KW-1185">Reference proteome</keyword>
<feature type="chain" id="PRO_5046110933" evidence="2">
    <location>
        <begin position="21"/>
        <end position="400"/>
    </location>
</feature>
<accession>A0ABS5BLR1</accession>
<dbReference type="EMBL" id="JAGKQQ010000001">
    <property type="protein sequence ID" value="MBP3954245.1"/>
    <property type="molecule type" value="Genomic_DNA"/>
</dbReference>
<name>A0ABS5BLR1_9BACT</name>
<keyword evidence="4" id="KW-0326">Glycosidase</keyword>
<feature type="compositionally biased region" description="Basic and acidic residues" evidence="1">
    <location>
        <begin position="306"/>
        <end position="324"/>
    </location>
</feature>
<dbReference type="PANTHER" id="PTHR40446:SF2">
    <property type="entry name" value="N-ACETYLGLUCOSAMINE-1-PHOSPHODIESTER ALPHA-N-ACETYLGLUCOSAMINIDASE"/>
    <property type="match status" value="1"/>
</dbReference>
<dbReference type="InterPro" id="IPR018711">
    <property type="entry name" value="NAGPA"/>
</dbReference>
<proteinExistence type="predicted"/>
<feature type="compositionally biased region" description="Basic and acidic residues" evidence="1">
    <location>
        <begin position="332"/>
        <end position="394"/>
    </location>
</feature>
<dbReference type="Pfam" id="PF09992">
    <property type="entry name" value="NAGPA"/>
    <property type="match status" value="1"/>
</dbReference>
<keyword evidence="4" id="KW-0378">Hydrolase</keyword>
<dbReference type="PANTHER" id="PTHR40446">
    <property type="entry name" value="N-ACETYLGLUCOSAMINE-1-PHOSPHODIESTER ALPHA-N-ACETYLGLUCOSAMINIDASE"/>
    <property type="match status" value="1"/>
</dbReference>
<feature type="domain" description="Phosphodiester glycosidase" evidence="3">
    <location>
        <begin position="92"/>
        <end position="258"/>
    </location>
</feature>
<evidence type="ECO:0000313" key="5">
    <source>
        <dbReference type="Proteomes" id="UP000676565"/>
    </source>
</evidence>
<dbReference type="Proteomes" id="UP000676565">
    <property type="component" value="Unassembled WGS sequence"/>
</dbReference>
<sequence>MRSVLLAAFLIGAAGFSAGADEPFANPPSWKPLFVGVEQTDLAAEKPRLMKGHAVRIDLTAPGIEFLATPGNGDRPGETDGLKTSTFLKRHKLQLAINAAPFAPIHKDEEKEQDVVGVQVSRGKLVSPGQQKLPALLLTKDNKATIAAPPFNFEGIENAVGGFHIVLKKGEVITGDKSIHPRTAAGVTADGKTLIFLVIDGRQKEFSDGAMTSEVGEWLKALGCTEGINLDGGGTTALVVEGADGVPTVVNRPIHANKPGTERSGSRRATSRFTPARCRKSDRVSLRHRRGGGVGVFKRLQFAVDDERPERDDRRDRGHPDVLRPQRALPPRGERDKRVGDEQPAVDRAHPEHHFFAQLRHPGEVLQRHRDEKQDQCRDAFNEARGADPPDRSLKHGLPL</sequence>
<feature type="region of interest" description="Disordered" evidence="1">
    <location>
        <begin position="251"/>
        <end position="285"/>
    </location>
</feature>
<dbReference type="GO" id="GO:0016798">
    <property type="term" value="F:hydrolase activity, acting on glycosyl bonds"/>
    <property type="evidence" value="ECO:0007669"/>
    <property type="project" value="UniProtKB-KW"/>
</dbReference>
<gene>
    <name evidence="4" type="ORF">J8F10_02915</name>
</gene>
<keyword evidence="2" id="KW-0732">Signal</keyword>
<evidence type="ECO:0000256" key="1">
    <source>
        <dbReference type="SAM" id="MobiDB-lite"/>
    </source>
</evidence>
<reference evidence="4 5" key="1">
    <citation type="submission" date="2021-04" db="EMBL/GenBank/DDBJ databases">
        <authorList>
            <person name="Ivanova A."/>
        </authorList>
    </citation>
    <scope>NUCLEOTIDE SEQUENCE [LARGE SCALE GENOMIC DNA]</scope>
    <source>
        <strain evidence="4 5">G18</strain>
    </source>
</reference>
<comment type="caution">
    <text evidence="4">The sequence shown here is derived from an EMBL/GenBank/DDBJ whole genome shotgun (WGS) entry which is preliminary data.</text>
</comment>
<evidence type="ECO:0000259" key="3">
    <source>
        <dbReference type="Pfam" id="PF09992"/>
    </source>
</evidence>
<feature type="region of interest" description="Disordered" evidence="1">
    <location>
        <begin position="306"/>
        <end position="400"/>
    </location>
</feature>
<protein>
    <submittedName>
        <fullName evidence="4">Phosphodiester glycosidase family protein</fullName>
    </submittedName>
</protein>
<evidence type="ECO:0000256" key="2">
    <source>
        <dbReference type="SAM" id="SignalP"/>
    </source>
</evidence>
<feature type="signal peptide" evidence="2">
    <location>
        <begin position="1"/>
        <end position="20"/>
    </location>
</feature>
<organism evidence="4 5">
    <name type="scientific">Gemmata palustris</name>
    <dbReference type="NCBI Taxonomy" id="2822762"/>
    <lineage>
        <taxon>Bacteria</taxon>
        <taxon>Pseudomonadati</taxon>
        <taxon>Planctomycetota</taxon>
        <taxon>Planctomycetia</taxon>
        <taxon>Gemmatales</taxon>
        <taxon>Gemmataceae</taxon>
        <taxon>Gemmata</taxon>
    </lineage>
</organism>